<organism evidence="6 7">
    <name type="scientific">Calderihabitans maritimus</name>
    <dbReference type="NCBI Taxonomy" id="1246530"/>
    <lineage>
        <taxon>Bacteria</taxon>
        <taxon>Bacillati</taxon>
        <taxon>Bacillota</taxon>
        <taxon>Clostridia</taxon>
        <taxon>Neomoorellales</taxon>
        <taxon>Calderihabitantaceae</taxon>
        <taxon>Calderihabitans</taxon>
    </lineage>
</organism>
<evidence type="ECO:0000313" key="6">
    <source>
        <dbReference type="EMBL" id="GAW93700.1"/>
    </source>
</evidence>
<dbReference type="Pfam" id="PF02674">
    <property type="entry name" value="Colicin_V"/>
    <property type="match status" value="2"/>
</dbReference>
<name>A0A1Z5HWP6_9FIRM</name>
<proteinExistence type="predicted"/>
<dbReference type="PANTHER" id="PTHR37306">
    <property type="entry name" value="COLICIN V PRODUCTION PROTEIN"/>
    <property type="match status" value="1"/>
</dbReference>
<dbReference type="OrthoDB" id="1795111at2"/>
<evidence type="ECO:0000256" key="3">
    <source>
        <dbReference type="ARBA" id="ARBA00022989"/>
    </source>
</evidence>
<gene>
    <name evidence="6" type="ORF">KKC1_28280</name>
</gene>
<accession>A0A1Z5HWP6</accession>
<dbReference type="InterPro" id="IPR003825">
    <property type="entry name" value="Colicin-V_CvpA"/>
</dbReference>
<dbReference type="AlphaFoldDB" id="A0A1Z5HWP6"/>
<evidence type="ECO:0000256" key="5">
    <source>
        <dbReference type="SAM" id="Phobius"/>
    </source>
</evidence>
<feature type="transmembrane region" description="Helical" evidence="5">
    <location>
        <begin position="121"/>
        <end position="151"/>
    </location>
</feature>
<feature type="transmembrane region" description="Helical" evidence="5">
    <location>
        <begin position="172"/>
        <end position="198"/>
    </location>
</feature>
<evidence type="ECO:0000256" key="1">
    <source>
        <dbReference type="ARBA" id="ARBA00004141"/>
    </source>
</evidence>
<keyword evidence="3 5" id="KW-1133">Transmembrane helix</keyword>
<sequence>MNYVDITIIILLLLGAWRGYRSGLLETLGGLAGFLLSLLLAVFYTRSLAAILDQSFGIIDWLKGWLNAHIPVAALLQQVERQSVSGVEQLSLPPFYQKLLVGYLGKSLAAGGTAYESVSEALAAAIASFLLQGITFLLIWFGSLLVLKVFFRLITRSIDKTLLGAVNRLAGTAVGFLTTYLVVGAIAALITPLLALYATRPESVFYSLSRSVAGSYLIPWLVNGFNFLAQEIFTRL</sequence>
<keyword evidence="7" id="KW-1185">Reference proteome</keyword>
<dbReference type="GO" id="GO:0016020">
    <property type="term" value="C:membrane"/>
    <property type="evidence" value="ECO:0007669"/>
    <property type="project" value="UniProtKB-SubCell"/>
</dbReference>
<keyword evidence="4 5" id="KW-0472">Membrane</keyword>
<dbReference type="PANTHER" id="PTHR37306:SF1">
    <property type="entry name" value="COLICIN V PRODUCTION PROTEIN"/>
    <property type="match status" value="1"/>
</dbReference>
<reference evidence="7" key="1">
    <citation type="journal article" date="2017" name="Appl. Environ. Microbiol.">
        <title>Genomic analysis of Calderihabitans maritimus KKC1, a thermophilic hydrogenogenic carboxydotrophic bacterium isolated from marine sediment.</title>
        <authorList>
            <person name="Omae K."/>
            <person name="Yoneda Y."/>
            <person name="Fukuyama Y."/>
            <person name="Yoshida T."/>
            <person name="Sako Y."/>
        </authorList>
    </citation>
    <scope>NUCLEOTIDE SEQUENCE [LARGE SCALE GENOMIC DNA]</scope>
    <source>
        <strain evidence="7">KKC1</strain>
    </source>
</reference>
<evidence type="ECO:0000256" key="4">
    <source>
        <dbReference type="ARBA" id="ARBA00023136"/>
    </source>
</evidence>
<evidence type="ECO:0000313" key="7">
    <source>
        <dbReference type="Proteomes" id="UP000197032"/>
    </source>
</evidence>
<feature type="transmembrane region" description="Helical" evidence="5">
    <location>
        <begin position="204"/>
        <end position="229"/>
    </location>
</feature>
<evidence type="ECO:0008006" key="8">
    <source>
        <dbReference type="Google" id="ProtNLM"/>
    </source>
</evidence>
<keyword evidence="2 5" id="KW-0812">Transmembrane</keyword>
<dbReference type="GO" id="GO:0009403">
    <property type="term" value="P:toxin biosynthetic process"/>
    <property type="evidence" value="ECO:0007669"/>
    <property type="project" value="InterPro"/>
</dbReference>
<feature type="transmembrane region" description="Helical" evidence="5">
    <location>
        <begin position="28"/>
        <end position="45"/>
    </location>
</feature>
<comment type="caution">
    <text evidence="6">The sequence shown here is derived from an EMBL/GenBank/DDBJ whole genome shotgun (WGS) entry which is preliminary data.</text>
</comment>
<dbReference type="RefSeq" id="WP_088554780.1">
    <property type="nucleotide sequence ID" value="NZ_BDGJ01000168.1"/>
</dbReference>
<comment type="subcellular location">
    <subcellularLocation>
        <location evidence="1">Membrane</location>
        <topology evidence="1">Multi-pass membrane protein</topology>
    </subcellularLocation>
</comment>
<protein>
    <recommendedName>
        <fullName evidence="8">Colicin V production protein</fullName>
    </recommendedName>
</protein>
<evidence type="ECO:0000256" key="2">
    <source>
        <dbReference type="ARBA" id="ARBA00022692"/>
    </source>
</evidence>
<dbReference type="EMBL" id="BDGJ01000168">
    <property type="protein sequence ID" value="GAW93700.1"/>
    <property type="molecule type" value="Genomic_DNA"/>
</dbReference>
<dbReference type="Proteomes" id="UP000197032">
    <property type="component" value="Unassembled WGS sequence"/>
</dbReference>